<keyword evidence="7" id="KW-0479">Metal-binding</keyword>
<evidence type="ECO:0000259" key="13">
    <source>
        <dbReference type="PROSITE" id="PS51873"/>
    </source>
</evidence>
<dbReference type="Gene3D" id="1.20.120.1750">
    <property type="match status" value="1"/>
</dbReference>
<keyword evidence="10" id="KW-0833">Ubl conjugation pathway</keyword>
<dbReference type="AlphaFoldDB" id="A0AAD4TFL4"/>
<evidence type="ECO:0000256" key="11">
    <source>
        <dbReference type="ARBA" id="ARBA00022833"/>
    </source>
</evidence>
<dbReference type="GO" id="GO:0016567">
    <property type="term" value="P:protein ubiquitination"/>
    <property type="evidence" value="ECO:0007669"/>
    <property type="project" value="InterPro"/>
</dbReference>
<feature type="region of interest" description="Disordered" evidence="12">
    <location>
        <begin position="1"/>
        <end position="46"/>
    </location>
</feature>
<dbReference type="Pfam" id="PF21235">
    <property type="entry name" value="UBA_ARI1"/>
    <property type="match status" value="1"/>
</dbReference>
<name>A0AAD4TFL4_9MAGN</name>
<feature type="region of interest" description="Disordered" evidence="12">
    <location>
        <begin position="485"/>
        <end position="518"/>
    </location>
</feature>
<dbReference type="InterPro" id="IPR048962">
    <property type="entry name" value="ARIH1-like_UBL"/>
</dbReference>
<evidence type="ECO:0000256" key="1">
    <source>
        <dbReference type="ARBA" id="ARBA00001798"/>
    </source>
</evidence>
<dbReference type="FunFam" id="3.30.40.10:FF:000019">
    <property type="entry name" value="RBR-type E3 ubiquitin transferase"/>
    <property type="match status" value="1"/>
</dbReference>
<evidence type="ECO:0000256" key="12">
    <source>
        <dbReference type="SAM" id="MobiDB-lite"/>
    </source>
</evidence>
<evidence type="ECO:0000256" key="4">
    <source>
        <dbReference type="ARBA" id="ARBA00004906"/>
    </source>
</evidence>
<evidence type="ECO:0000313" key="15">
    <source>
        <dbReference type="Proteomes" id="UP001202328"/>
    </source>
</evidence>
<dbReference type="SMART" id="SM00647">
    <property type="entry name" value="IBR"/>
    <property type="match status" value="2"/>
</dbReference>
<comment type="cofactor">
    <cofactor evidence="2">
        <name>Zn(2+)</name>
        <dbReference type="ChEBI" id="CHEBI:29105"/>
    </cofactor>
</comment>
<keyword evidence="11" id="KW-0862">Zinc</keyword>
<reference evidence="14" key="1">
    <citation type="submission" date="2022-04" db="EMBL/GenBank/DDBJ databases">
        <title>A functionally conserved STORR gene fusion in Papaver species that diverged 16.8 million years ago.</title>
        <authorList>
            <person name="Catania T."/>
        </authorList>
    </citation>
    <scope>NUCLEOTIDE SEQUENCE</scope>
    <source>
        <strain evidence="14">S-188037</strain>
    </source>
</reference>
<proteinExistence type="predicted"/>
<evidence type="ECO:0000313" key="14">
    <source>
        <dbReference type="EMBL" id="KAI3958366.1"/>
    </source>
</evidence>
<comment type="caution">
    <text evidence="14">The sequence shown here is derived from an EMBL/GenBank/DDBJ whole genome shotgun (WGS) entry which is preliminary data.</text>
</comment>
<dbReference type="InterPro" id="IPR044066">
    <property type="entry name" value="TRIAD_supradom"/>
</dbReference>
<dbReference type="PROSITE" id="PS51873">
    <property type="entry name" value="TRIAD"/>
    <property type="match status" value="1"/>
</dbReference>
<comment type="catalytic activity">
    <reaction evidence="1">
        <text>[E2 ubiquitin-conjugating enzyme]-S-ubiquitinyl-L-cysteine + [acceptor protein]-L-lysine = [E2 ubiquitin-conjugating enzyme]-L-cysteine + [acceptor protein]-N(6)-ubiquitinyl-L-lysine.</text>
        <dbReference type="EC" id="2.3.2.31"/>
    </reaction>
</comment>
<feature type="domain" description="RING-type" evidence="13">
    <location>
        <begin position="120"/>
        <end position="320"/>
    </location>
</feature>
<dbReference type="Pfam" id="PF22191">
    <property type="entry name" value="IBR_1"/>
    <property type="match status" value="1"/>
</dbReference>
<keyword evidence="9" id="KW-0863">Zinc-finger</keyword>
<dbReference type="GO" id="GO:0061630">
    <property type="term" value="F:ubiquitin protein ligase activity"/>
    <property type="evidence" value="ECO:0007669"/>
    <property type="project" value="UniProtKB-EC"/>
</dbReference>
<organism evidence="14 15">
    <name type="scientific">Papaver atlanticum</name>
    <dbReference type="NCBI Taxonomy" id="357466"/>
    <lineage>
        <taxon>Eukaryota</taxon>
        <taxon>Viridiplantae</taxon>
        <taxon>Streptophyta</taxon>
        <taxon>Embryophyta</taxon>
        <taxon>Tracheophyta</taxon>
        <taxon>Spermatophyta</taxon>
        <taxon>Magnoliopsida</taxon>
        <taxon>Ranunculales</taxon>
        <taxon>Papaveraceae</taxon>
        <taxon>Papaveroideae</taxon>
        <taxon>Papaver</taxon>
    </lineage>
</organism>
<dbReference type="InterPro" id="IPR013083">
    <property type="entry name" value="Znf_RING/FYVE/PHD"/>
</dbReference>
<gene>
    <name evidence="14" type="ORF">MKW98_011054</name>
</gene>
<feature type="compositionally biased region" description="Acidic residues" evidence="12">
    <location>
        <begin position="1"/>
        <end position="20"/>
    </location>
</feature>
<keyword evidence="6" id="KW-0808">Transferase</keyword>
<evidence type="ECO:0000256" key="7">
    <source>
        <dbReference type="ARBA" id="ARBA00022723"/>
    </source>
</evidence>
<evidence type="ECO:0000256" key="9">
    <source>
        <dbReference type="ARBA" id="ARBA00022771"/>
    </source>
</evidence>
<feature type="compositionally biased region" description="Acidic residues" evidence="12">
    <location>
        <begin position="27"/>
        <end position="40"/>
    </location>
</feature>
<evidence type="ECO:0000256" key="3">
    <source>
        <dbReference type="ARBA" id="ARBA00003976"/>
    </source>
</evidence>
<dbReference type="SUPFAM" id="SSF57850">
    <property type="entry name" value="RING/U-box"/>
    <property type="match status" value="3"/>
</dbReference>
<feature type="compositionally biased region" description="Basic and acidic residues" evidence="12">
    <location>
        <begin position="485"/>
        <end position="500"/>
    </location>
</feature>
<evidence type="ECO:0000256" key="5">
    <source>
        <dbReference type="ARBA" id="ARBA00012251"/>
    </source>
</evidence>
<dbReference type="CDD" id="cd22583">
    <property type="entry name" value="Rcat_RBR_ARI7-like"/>
    <property type="match status" value="1"/>
</dbReference>
<evidence type="ECO:0000256" key="10">
    <source>
        <dbReference type="ARBA" id="ARBA00022786"/>
    </source>
</evidence>
<evidence type="ECO:0000256" key="2">
    <source>
        <dbReference type="ARBA" id="ARBA00001947"/>
    </source>
</evidence>
<dbReference type="Pfam" id="PF01485">
    <property type="entry name" value="IBR"/>
    <property type="match status" value="1"/>
</dbReference>
<sequence length="518" mass="59261">MDSEEDDMYDNEDYFDENDGGDSNSIDNDDAEDDPEEDTQQPDGKNYTVMNIRDRQQEDISSVCNVLLVSRVSAIILLVHFNWSVTKAHDEWFADEEKVRKAVGLFEKPVVAKIVGKKKRKFTRGICFAAHWSKQMFSTAGCNHLFCRSCWKGYINTLINDGPGCLTLRCPDPSCNAAVGEDMVNSLVCKVSKEKYSRFLFRSYVEVSKNIKWCPAPGCSSAIQFAVGSENRDVTCKCTYSFCWSSQWNLKNSNESENLTWILANSKPCPKCQRPIEKNHGCMHMSCLKPCRHQFCWLCLGPWSEHGTKTGGNYRCNQYNKAMQEGAYDEEKNKREMAKKYIEKYSMVQAVEDLKKMQSLHLNNLSIKLGESGSQLEVMISDAWLQIIECRRVLKWTYAYGYYLTEDELAKKQFFEYLQGEAENGLERLHKCAEKELQPYLQAKSPLEGFTDFCVKLRGLTTVTRDYFENLVRALESGLSEVHSEGTCSKEKKGASSEKKKSSKKRLKDIDSIPIQLV</sequence>
<dbReference type="PROSITE" id="PS00518">
    <property type="entry name" value="ZF_RING_1"/>
    <property type="match status" value="1"/>
</dbReference>
<keyword evidence="15" id="KW-1185">Reference proteome</keyword>
<dbReference type="PANTHER" id="PTHR11685">
    <property type="entry name" value="RBR FAMILY RING FINGER AND IBR DOMAIN-CONTAINING"/>
    <property type="match status" value="1"/>
</dbReference>
<dbReference type="Proteomes" id="UP001202328">
    <property type="component" value="Unassembled WGS sequence"/>
</dbReference>
<keyword evidence="8" id="KW-0677">Repeat</keyword>
<evidence type="ECO:0000256" key="8">
    <source>
        <dbReference type="ARBA" id="ARBA00022737"/>
    </source>
</evidence>
<dbReference type="InterPro" id="IPR002867">
    <property type="entry name" value="IBR_dom"/>
</dbReference>
<dbReference type="InterPro" id="IPR017907">
    <property type="entry name" value="Znf_RING_CS"/>
</dbReference>
<accession>A0AAD4TFL4</accession>
<protein>
    <recommendedName>
        <fullName evidence="5">RBR-type E3 ubiquitin transferase</fullName>
        <ecNumber evidence="5">2.3.2.31</ecNumber>
    </recommendedName>
</protein>
<dbReference type="EMBL" id="JAJJMB010001160">
    <property type="protein sequence ID" value="KAI3958366.1"/>
    <property type="molecule type" value="Genomic_DNA"/>
</dbReference>
<comment type="function">
    <text evidence="3">Might act as an E3 ubiquitin-protein ligase, or as part of E3 complex, which accepts ubiquitin from specific E2 ubiquitin-conjugating enzymes and then transfers it to substrates.</text>
</comment>
<dbReference type="InterPro" id="IPR031127">
    <property type="entry name" value="E3_UB_ligase_RBR"/>
</dbReference>
<dbReference type="Gene3D" id="3.30.40.10">
    <property type="entry name" value="Zinc/RING finger domain, C3HC4 (zinc finger)"/>
    <property type="match status" value="1"/>
</dbReference>
<dbReference type="GO" id="GO:0008270">
    <property type="term" value="F:zinc ion binding"/>
    <property type="evidence" value="ECO:0007669"/>
    <property type="project" value="UniProtKB-KW"/>
</dbReference>
<comment type="pathway">
    <text evidence="4">Protein modification; protein ubiquitination.</text>
</comment>
<evidence type="ECO:0000256" key="6">
    <source>
        <dbReference type="ARBA" id="ARBA00022679"/>
    </source>
</evidence>
<dbReference type="EC" id="2.3.2.31" evidence="5"/>